<evidence type="ECO:0000256" key="6">
    <source>
        <dbReference type="ARBA" id="ARBA00022723"/>
    </source>
</evidence>
<dbReference type="EMBL" id="NHYE01005426">
    <property type="protein sequence ID" value="PPQ73044.1"/>
    <property type="molecule type" value="Genomic_DNA"/>
</dbReference>
<protein>
    <recommendedName>
        <fullName evidence="16">Peroxidase</fullName>
        <ecNumber evidence="16">1.11.1.-</ecNumber>
    </recommendedName>
</protein>
<evidence type="ECO:0000256" key="4">
    <source>
        <dbReference type="ARBA" id="ARBA00022559"/>
    </source>
</evidence>
<evidence type="ECO:0000256" key="7">
    <source>
        <dbReference type="ARBA" id="ARBA00022729"/>
    </source>
</evidence>
<comment type="caution">
    <text evidence="18">The sequence shown here is derived from an EMBL/GenBank/DDBJ whole genome shotgun (WGS) entry which is preliminary data.</text>
</comment>
<dbReference type="SUPFAM" id="SSF48113">
    <property type="entry name" value="Heme-dependent peroxidases"/>
    <property type="match status" value="1"/>
</dbReference>
<reference evidence="18 19" key="1">
    <citation type="journal article" date="2018" name="Evol. Lett.">
        <title>Horizontal gene cluster transfer increased hallucinogenic mushroom diversity.</title>
        <authorList>
            <person name="Reynolds H.T."/>
            <person name="Vijayakumar V."/>
            <person name="Gluck-Thaler E."/>
            <person name="Korotkin H.B."/>
            <person name="Matheny P.B."/>
            <person name="Slot J.C."/>
        </authorList>
    </citation>
    <scope>NUCLEOTIDE SEQUENCE [LARGE SCALE GENOMIC DNA]</scope>
    <source>
        <strain evidence="18 19">SRW20</strain>
    </source>
</reference>
<feature type="binding site" evidence="14">
    <location>
        <position position="138"/>
    </location>
    <ligand>
        <name>Ca(2+)</name>
        <dbReference type="ChEBI" id="CHEBI:29108"/>
        <label>2</label>
    </ligand>
</feature>
<dbReference type="InterPro" id="IPR001621">
    <property type="entry name" value="Ligninase"/>
</dbReference>
<accession>A0A409W3D1</accession>
<evidence type="ECO:0000256" key="3">
    <source>
        <dbReference type="ARBA" id="ARBA00022525"/>
    </source>
</evidence>
<sequence length="345" mass="36076">MDPVLGGGGADGSVVTFFDVEGTFPQNEGLGTMAEFLQILVDRHEINAGDILHFAAAVSAANCPGSPQIEFWMGRPPASGPSPPNLIPNPTDSVETILNRFAAINIGTVEVVALLAAHSIARMYVTDRTVPGLPLDTTPEIFDSQFYIEVLLNGTTFAGNRSTPGEVEAATPGIFRLESDLNFAHSPLTSCLWQQFALQPGQVQEIFGEGMFDLSLVGHTKSSLTDCNDVIPLPLLMTTFPHFPPGEGFSDLQLSCSTSSFPTLTTAPGPVPTFTPAGCEFPGVPSCWFISLTTMSGTGGGNAVEATLSDGLVVALVTDTQTATAESLVSPASRTAAPITKSTAV</sequence>
<dbReference type="AlphaFoldDB" id="A0A409W3D1"/>
<dbReference type="GO" id="GO:0004601">
    <property type="term" value="F:peroxidase activity"/>
    <property type="evidence" value="ECO:0007669"/>
    <property type="project" value="UniProtKB-KW"/>
</dbReference>
<dbReference type="PRINTS" id="PR00458">
    <property type="entry name" value="PEROXIDASE"/>
</dbReference>
<dbReference type="PANTHER" id="PTHR31356:SF66">
    <property type="entry name" value="CATALASE-PEROXIDASE"/>
    <property type="match status" value="1"/>
</dbReference>
<keyword evidence="5 14" id="KW-0349">Heme</keyword>
<feature type="binding site" evidence="14">
    <location>
        <position position="136"/>
    </location>
    <ligand>
        <name>Ca(2+)</name>
        <dbReference type="ChEBI" id="CHEBI:29108"/>
        <label>2</label>
    </ligand>
</feature>
<keyword evidence="11 15" id="KW-1015">Disulfide bond</keyword>
<evidence type="ECO:0000313" key="18">
    <source>
        <dbReference type="EMBL" id="PPQ73044.1"/>
    </source>
</evidence>
<feature type="domain" description="Plant heme peroxidase family profile" evidence="17">
    <location>
        <begin position="46"/>
        <end position="260"/>
    </location>
</feature>
<evidence type="ECO:0000256" key="15">
    <source>
        <dbReference type="PIRSR" id="PIRSR601621-4"/>
    </source>
</evidence>
<dbReference type="InterPro" id="IPR019793">
    <property type="entry name" value="Peroxidases_heam-ligand_BS"/>
</dbReference>
<dbReference type="GO" id="GO:0042744">
    <property type="term" value="P:hydrogen peroxide catabolic process"/>
    <property type="evidence" value="ECO:0007669"/>
    <property type="project" value="UniProtKB-KW"/>
</dbReference>
<dbReference type="PROSITE" id="PS00435">
    <property type="entry name" value="PEROXIDASE_1"/>
    <property type="match status" value="1"/>
</dbReference>
<proteinExistence type="inferred from homology"/>
<gene>
    <name evidence="18" type="ORF">CVT26_014662</name>
</gene>
<dbReference type="PANTHER" id="PTHR31356">
    <property type="entry name" value="THYLAKOID LUMENAL 29 KDA PROTEIN, CHLOROPLASTIC-RELATED"/>
    <property type="match status" value="1"/>
</dbReference>
<dbReference type="EC" id="1.11.1.-" evidence="16"/>
<evidence type="ECO:0000256" key="2">
    <source>
        <dbReference type="ARBA" id="ARBA00006089"/>
    </source>
</evidence>
<dbReference type="Proteomes" id="UP000284706">
    <property type="component" value="Unassembled WGS sequence"/>
</dbReference>
<feature type="binding site" evidence="14">
    <location>
        <position position="119"/>
    </location>
    <ligand>
        <name>Ca(2+)</name>
        <dbReference type="ChEBI" id="CHEBI:29108"/>
        <label>2</label>
    </ligand>
</feature>
<keyword evidence="12" id="KW-0325">Glycoprotein</keyword>
<dbReference type="InterPro" id="IPR044831">
    <property type="entry name" value="Ccp1-like"/>
</dbReference>
<keyword evidence="7" id="KW-0732">Signal</keyword>
<dbReference type="GO" id="GO:0020037">
    <property type="term" value="F:heme binding"/>
    <property type="evidence" value="ECO:0007669"/>
    <property type="project" value="UniProtKB-UniRule"/>
</dbReference>
<keyword evidence="6 14" id="KW-0479">Metal-binding</keyword>
<keyword evidence="13" id="KW-0376">Hydrogen peroxide</keyword>
<feature type="binding site" evidence="14">
    <location>
        <position position="13"/>
    </location>
    <ligand>
        <name>Ca(2+)</name>
        <dbReference type="ChEBI" id="CHEBI:29108"/>
        <label>1</label>
    </ligand>
</feature>
<dbReference type="InterPro" id="IPR002016">
    <property type="entry name" value="Haem_peroxidase"/>
</dbReference>
<evidence type="ECO:0000256" key="5">
    <source>
        <dbReference type="ARBA" id="ARBA00022617"/>
    </source>
</evidence>
<feature type="binding site" evidence="14">
    <location>
        <position position="143"/>
    </location>
    <ligand>
        <name>Ca(2+)</name>
        <dbReference type="ChEBI" id="CHEBI:29108"/>
        <label>2</label>
    </ligand>
</feature>
<evidence type="ECO:0000256" key="9">
    <source>
        <dbReference type="ARBA" id="ARBA00023002"/>
    </source>
</evidence>
<evidence type="ECO:0000256" key="12">
    <source>
        <dbReference type="ARBA" id="ARBA00023180"/>
    </source>
</evidence>
<dbReference type="InterPro" id="IPR010255">
    <property type="entry name" value="Haem_peroxidase_sf"/>
</dbReference>
<dbReference type="PRINTS" id="PR00462">
    <property type="entry name" value="LIGNINASE"/>
</dbReference>
<keyword evidence="19" id="KW-1185">Reference proteome</keyword>
<dbReference type="GO" id="GO:0000302">
    <property type="term" value="P:response to reactive oxygen species"/>
    <property type="evidence" value="ECO:0007669"/>
    <property type="project" value="TreeGrafter"/>
</dbReference>
<organism evidence="18 19">
    <name type="scientific">Gymnopilus dilepis</name>
    <dbReference type="NCBI Taxonomy" id="231916"/>
    <lineage>
        <taxon>Eukaryota</taxon>
        <taxon>Fungi</taxon>
        <taxon>Dikarya</taxon>
        <taxon>Basidiomycota</taxon>
        <taxon>Agaricomycotina</taxon>
        <taxon>Agaricomycetes</taxon>
        <taxon>Agaricomycetidae</taxon>
        <taxon>Agaricales</taxon>
        <taxon>Agaricineae</taxon>
        <taxon>Hymenogastraceae</taxon>
        <taxon>Gymnopilus</taxon>
    </lineage>
</organism>
<evidence type="ECO:0000313" key="19">
    <source>
        <dbReference type="Proteomes" id="UP000284706"/>
    </source>
</evidence>
<dbReference type="InterPro" id="IPR024589">
    <property type="entry name" value="Ligninase_C"/>
</dbReference>
<evidence type="ECO:0000256" key="8">
    <source>
        <dbReference type="ARBA" id="ARBA00022837"/>
    </source>
</evidence>
<dbReference type="Gene3D" id="1.10.520.10">
    <property type="match status" value="1"/>
</dbReference>
<feature type="binding site" description="axial binding residue" evidence="14">
    <location>
        <position position="118"/>
    </location>
    <ligand>
        <name>heme b</name>
        <dbReference type="ChEBI" id="CHEBI:60344"/>
    </ligand>
    <ligandPart>
        <name>Fe</name>
        <dbReference type="ChEBI" id="CHEBI:18248"/>
    </ligandPart>
</feature>
<keyword evidence="8 14" id="KW-0106">Calcium</keyword>
<keyword evidence="4 16" id="KW-0575">Peroxidase</keyword>
<dbReference type="PROSITE" id="PS50873">
    <property type="entry name" value="PEROXIDASE_4"/>
    <property type="match status" value="1"/>
</dbReference>
<evidence type="ECO:0000256" key="13">
    <source>
        <dbReference type="ARBA" id="ARBA00023324"/>
    </source>
</evidence>
<keyword evidence="3" id="KW-0964">Secreted</keyword>
<dbReference type="GO" id="GO:0034599">
    <property type="term" value="P:cellular response to oxidative stress"/>
    <property type="evidence" value="ECO:0007669"/>
    <property type="project" value="InterPro"/>
</dbReference>
<dbReference type="Gene3D" id="1.10.420.10">
    <property type="entry name" value="Peroxidase, domain 2"/>
    <property type="match status" value="1"/>
</dbReference>
<evidence type="ECO:0000256" key="11">
    <source>
        <dbReference type="ARBA" id="ARBA00023157"/>
    </source>
</evidence>
<evidence type="ECO:0000259" key="17">
    <source>
        <dbReference type="PROSITE" id="PS50873"/>
    </source>
</evidence>
<feature type="binding site" evidence="14">
    <location>
        <position position="9"/>
    </location>
    <ligand>
        <name>Ca(2+)</name>
        <dbReference type="ChEBI" id="CHEBI:29108"/>
        <label>1</label>
    </ligand>
</feature>
<evidence type="ECO:0000256" key="1">
    <source>
        <dbReference type="ARBA" id="ARBA00004613"/>
    </source>
</evidence>
<keyword evidence="10 14" id="KW-0408">Iron</keyword>
<comment type="similarity">
    <text evidence="2 16">Belongs to the peroxidase family. Ligninase subfamily.</text>
</comment>
<name>A0A409W3D1_9AGAR</name>
<feature type="disulfide bond" evidence="15">
    <location>
        <begin position="191"/>
        <end position="256"/>
    </location>
</feature>
<dbReference type="OrthoDB" id="2113341at2759"/>
<comment type="cofactor">
    <cofactor evidence="14">
        <name>heme b</name>
        <dbReference type="ChEBI" id="CHEBI:60344"/>
    </cofactor>
    <text evidence="14">Binds 1 heme b (iron(II)-protoporphyrin IX) group per subunit.</text>
</comment>
<dbReference type="Pfam" id="PF00141">
    <property type="entry name" value="peroxidase"/>
    <property type="match status" value="1"/>
</dbReference>
<feature type="binding site" evidence="14">
    <location>
        <position position="11"/>
    </location>
    <ligand>
        <name>Ca(2+)</name>
        <dbReference type="ChEBI" id="CHEBI:29108"/>
        <label>1</label>
    </ligand>
</feature>
<dbReference type="InParanoid" id="A0A409W3D1"/>
<keyword evidence="9 16" id="KW-0560">Oxidoreductase</keyword>
<dbReference type="GO" id="GO:0046872">
    <property type="term" value="F:metal ion binding"/>
    <property type="evidence" value="ECO:0007669"/>
    <property type="project" value="UniProtKB-UniRule"/>
</dbReference>
<comment type="subcellular location">
    <subcellularLocation>
        <location evidence="1">Secreted</location>
    </subcellularLocation>
</comment>
<dbReference type="Pfam" id="PF11895">
    <property type="entry name" value="Peroxidase_ext"/>
    <property type="match status" value="1"/>
</dbReference>
<evidence type="ECO:0000256" key="14">
    <source>
        <dbReference type="PIRSR" id="PIRSR601621-2"/>
    </source>
</evidence>
<dbReference type="GO" id="GO:0005576">
    <property type="term" value="C:extracellular region"/>
    <property type="evidence" value="ECO:0007669"/>
    <property type="project" value="UniProtKB-SubCell"/>
</dbReference>
<comment type="cofactor">
    <cofactor evidence="14 16">
        <name>Ca(2+)</name>
        <dbReference type="ChEBI" id="CHEBI:29108"/>
    </cofactor>
    <text evidence="14 16">Binds 2 calcium ions per subunit.</text>
</comment>
<evidence type="ECO:0000256" key="10">
    <source>
        <dbReference type="ARBA" id="ARBA00023004"/>
    </source>
</evidence>
<evidence type="ECO:0000256" key="16">
    <source>
        <dbReference type="RuleBase" id="RU363051"/>
    </source>
</evidence>